<dbReference type="EMBL" id="HG793138">
    <property type="protein sequence ID" value="CRL21009.1"/>
    <property type="molecule type" value="Genomic_DNA"/>
</dbReference>
<sequence length="246" mass="28140">MLRSVTCRMTDALGRPPISSSRPCPRPTSAFPIVVHCSMLVAITLNFLSTLCQQTIGRLLPINVDRFTIFHQRKVMDDPQDQAFSCSIIPLSTTERTDFSTLGCMVYGYPSTGGFLVKEADLLDMLFLSLPRSYVSQRSPSADEEDRFCSLLRRTGATFWPSKRDWFNVQVGLREITEEEEKVIVYGWPTDEVGVWVLRFRSARELPDDFGRMRLAMNMEEKIQIMREYGATFVENVTQVEELNTI</sequence>
<protein>
    <submittedName>
        <fullName evidence="1">Str. FM013</fullName>
    </submittedName>
</protein>
<dbReference type="AlphaFoldDB" id="A0A0G4P3Y6"/>
<name>A0A0G4P3Y6_PENC3</name>
<evidence type="ECO:0000313" key="1">
    <source>
        <dbReference type="EMBL" id="CRL21009.1"/>
    </source>
</evidence>
<proteinExistence type="predicted"/>
<keyword evidence="2" id="KW-1185">Reference proteome</keyword>
<dbReference type="Proteomes" id="UP000053732">
    <property type="component" value="Unassembled WGS sequence"/>
</dbReference>
<evidence type="ECO:0000313" key="2">
    <source>
        <dbReference type="Proteomes" id="UP000053732"/>
    </source>
</evidence>
<organism evidence="1 2">
    <name type="scientific">Penicillium camemberti (strain FM 013)</name>
    <dbReference type="NCBI Taxonomy" id="1429867"/>
    <lineage>
        <taxon>Eukaryota</taxon>
        <taxon>Fungi</taxon>
        <taxon>Dikarya</taxon>
        <taxon>Ascomycota</taxon>
        <taxon>Pezizomycotina</taxon>
        <taxon>Eurotiomycetes</taxon>
        <taxon>Eurotiomycetidae</taxon>
        <taxon>Eurotiales</taxon>
        <taxon>Aspergillaceae</taxon>
        <taxon>Penicillium</taxon>
    </lineage>
</organism>
<gene>
    <name evidence="1" type="ORF">PCAMFM013_S005g000173</name>
</gene>
<reference evidence="1 2" key="1">
    <citation type="journal article" date="2014" name="Nat. Commun.">
        <title>Multiple recent horizontal transfers of a large genomic region in cheese making fungi.</title>
        <authorList>
            <person name="Cheeseman K."/>
            <person name="Ropars J."/>
            <person name="Renault P."/>
            <person name="Dupont J."/>
            <person name="Gouzy J."/>
            <person name="Branca A."/>
            <person name="Abraham A.L."/>
            <person name="Ceppi M."/>
            <person name="Conseiller E."/>
            <person name="Debuchy R."/>
            <person name="Malagnac F."/>
            <person name="Goarin A."/>
            <person name="Silar P."/>
            <person name="Lacoste S."/>
            <person name="Sallet E."/>
            <person name="Bensimon A."/>
            <person name="Giraud T."/>
            <person name="Brygoo Y."/>
        </authorList>
    </citation>
    <scope>NUCLEOTIDE SEQUENCE [LARGE SCALE GENOMIC DNA]</scope>
    <source>
        <strain evidence="2">FM 013</strain>
    </source>
</reference>
<accession>A0A0G4P3Y6</accession>